<keyword evidence="2" id="KW-0378">Hydrolase</keyword>
<protein>
    <submittedName>
        <fullName evidence="4">Acetylornithine deacetylase/Succinyl-diaminopimelate desuccinylase</fullName>
    </submittedName>
</protein>
<sequence length="454" mass="47848">MTPDPIDPDITQLSGWQREWVKAARAEVDEAELALLCQAATDIPSPTGCERELAEYFRDAMTSAGLDSRVQAIDERQANLVTRIGTGRAGAQLLLLAPLDTAFAPGPEDAPWLGERPRDDFALPAQRFGDKIVGLGAENPKAFASCALAAALAVHRCGVPLDGQLVVALVGGSMPVLAGELSSRRNSGMHVGTQFLMDHGQCSSDLAIVLKPGYSVVHEEVGFAIFRVAVRGAAGYTGSRHKGHYSNAIVAAARMVGRLESWFGEYTARNTSGQVAPQGAVNAIRAGDGGKPAFNPVACEFWVDLRVNPRTTVHDVAGQFEAVVAELRAAEPAVEIEVELVAGQAGSATPPDSPVVTRLIRAWEDVEGRPHVPGKPGSGLSDGGVLRRHGIPTARIGLPPPAEPGPFPGFSMGVADVPAMRRLVDLLVGVVVDVTTSQRAELREPPASSRGDSR</sequence>
<dbReference type="PANTHER" id="PTHR43808">
    <property type="entry name" value="ACETYLORNITHINE DEACETYLASE"/>
    <property type="match status" value="1"/>
</dbReference>
<dbReference type="RefSeq" id="WP_084742933.1">
    <property type="nucleotide sequence ID" value="NZ_FPJG01000006.1"/>
</dbReference>
<organism evidence="4 5">
    <name type="scientific">Amycolatopsis australiensis</name>
    <dbReference type="NCBI Taxonomy" id="546364"/>
    <lineage>
        <taxon>Bacteria</taxon>
        <taxon>Bacillati</taxon>
        <taxon>Actinomycetota</taxon>
        <taxon>Actinomycetes</taxon>
        <taxon>Pseudonocardiales</taxon>
        <taxon>Pseudonocardiaceae</taxon>
        <taxon>Amycolatopsis</taxon>
    </lineage>
</organism>
<dbReference type="SUPFAM" id="SSF53187">
    <property type="entry name" value="Zn-dependent exopeptidases"/>
    <property type="match status" value="1"/>
</dbReference>
<evidence type="ECO:0000256" key="1">
    <source>
        <dbReference type="ARBA" id="ARBA00022723"/>
    </source>
</evidence>
<name>A0A1K1RV05_9PSEU</name>
<dbReference type="AlphaFoldDB" id="A0A1K1RV05"/>
<dbReference type="EMBL" id="FPJG01000006">
    <property type="protein sequence ID" value="SFW75567.1"/>
    <property type="molecule type" value="Genomic_DNA"/>
</dbReference>
<dbReference type="Proteomes" id="UP000182740">
    <property type="component" value="Unassembled WGS sequence"/>
</dbReference>
<accession>A0A1K1RV05</accession>
<dbReference type="InterPro" id="IPR036264">
    <property type="entry name" value="Bact_exopeptidase_dim_dom"/>
</dbReference>
<dbReference type="InterPro" id="IPR011650">
    <property type="entry name" value="Peptidase_M20_dimer"/>
</dbReference>
<feature type="domain" description="Peptidase M20 dimerisation" evidence="3">
    <location>
        <begin position="238"/>
        <end position="326"/>
    </location>
</feature>
<dbReference type="Pfam" id="PF07687">
    <property type="entry name" value="M20_dimer"/>
    <property type="match status" value="1"/>
</dbReference>
<gene>
    <name evidence="4" type="ORF">SAMN04489730_3952</name>
</gene>
<dbReference type="InterPro" id="IPR050072">
    <property type="entry name" value="Peptidase_M20A"/>
</dbReference>
<dbReference type="GO" id="GO:0016787">
    <property type="term" value="F:hydrolase activity"/>
    <property type="evidence" value="ECO:0007669"/>
    <property type="project" value="UniProtKB-KW"/>
</dbReference>
<keyword evidence="5" id="KW-1185">Reference proteome</keyword>
<evidence type="ECO:0000313" key="5">
    <source>
        <dbReference type="Proteomes" id="UP000182740"/>
    </source>
</evidence>
<dbReference type="Gene3D" id="3.30.70.360">
    <property type="match status" value="1"/>
</dbReference>
<dbReference type="OrthoDB" id="7596542at2"/>
<dbReference type="SUPFAM" id="SSF55031">
    <property type="entry name" value="Bacterial exopeptidase dimerisation domain"/>
    <property type="match status" value="1"/>
</dbReference>
<evidence type="ECO:0000313" key="4">
    <source>
        <dbReference type="EMBL" id="SFW75567.1"/>
    </source>
</evidence>
<evidence type="ECO:0000256" key="2">
    <source>
        <dbReference type="ARBA" id="ARBA00022801"/>
    </source>
</evidence>
<keyword evidence="1" id="KW-0479">Metal-binding</keyword>
<proteinExistence type="predicted"/>
<reference evidence="5" key="1">
    <citation type="submission" date="2016-11" db="EMBL/GenBank/DDBJ databases">
        <authorList>
            <person name="Varghese N."/>
            <person name="Submissions S."/>
        </authorList>
    </citation>
    <scope>NUCLEOTIDE SEQUENCE [LARGE SCALE GENOMIC DNA]</scope>
    <source>
        <strain evidence="5">DSM 44671</strain>
    </source>
</reference>
<dbReference type="STRING" id="546364.SAMN04489730_3952"/>
<dbReference type="Gene3D" id="3.40.630.10">
    <property type="entry name" value="Zn peptidases"/>
    <property type="match status" value="1"/>
</dbReference>
<evidence type="ECO:0000259" key="3">
    <source>
        <dbReference type="Pfam" id="PF07687"/>
    </source>
</evidence>